<dbReference type="InterPro" id="IPR001387">
    <property type="entry name" value="Cro/C1-type_HTH"/>
</dbReference>
<dbReference type="EMBL" id="FQ312005">
    <property type="protein sequence ID" value="CBW27854.1"/>
    <property type="molecule type" value="Genomic_DNA"/>
</dbReference>
<dbReference type="HOGENOM" id="CLU_2368958_0_0_7"/>
<dbReference type="SMART" id="SM00530">
    <property type="entry name" value="HTH_XRE"/>
    <property type="match status" value="1"/>
</dbReference>
<dbReference type="STRING" id="862908.BMS_3096"/>
<reference evidence="4" key="1">
    <citation type="journal article" date="2013" name="ISME J.">
        <title>A small predatory core genome in the divergent marine Bacteriovorax marinus SJ and the terrestrial Bdellovibrio bacteriovorus.</title>
        <authorList>
            <person name="Crossman L.C."/>
            <person name="Chen H."/>
            <person name="Cerdeno-Tarraga A.M."/>
            <person name="Brooks K."/>
            <person name="Quail M.A."/>
            <person name="Pineiro S.A."/>
            <person name="Hobley L."/>
            <person name="Sockett R.E."/>
            <person name="Bentley S.D."/>
            <person name="Parkhill J."/>
            <person name="Williams H.N."/>
            <person name="Stine O.C."/>
        </authorList>
    </citation>
    <scope>NUCLEOTIDE SEQUENCE [LARGE SCALE GENOMIC DNA]</scope>
    <source>
        <strain evidence="4">ATCC BAA-682 / DSM 15412 / SJ</strain>
    </source>
</reference>
<evidence type="ECO:0000259" key="2">
    <source>
        <dbReference type="PROSITE" id="PS50943"/>
    </source>
</evidence>
<evidence type="ECO:0000313" key="4">
    <source>
        <dbReference type="Proteomes" id="UP000008963"/>
    </source>
</evidence>
<keyword evidence="1" id="KW-0238">DNA-binding</keyword>
<evidence type="ECO:0000256" key="1">
    <source>
        <dbReference type="ARBA" id="ARBA00023125"/>
    </source>
</evidence>
<dbReference type="Pfam" id="PF01381">
    <property type="entry name" value="HTH_3"/>
    <property type="match status" value="1"/>
</dbReference>
<dbReference type="AlphaFoldDB" id="E1WZG5"/>
<dbReference type="GO" id="GO:0003677">
    <property type="term" value="F:DNA binding"/>
    <property type="evidence" value="ECO:0007669"/>
    <property type="project" value="UniProtKB-KW"/>
</dbReference>
<dbReference type="CDD" id="cd00093">
    <property type="entry name" value="HTH_XRE"/>
    <property type="match status" value="1"/>
</dbReference>
<dbReference type="PANTHER" id="PTHR46558">
    <property type="entry name" value="TRACRIPTIONAL REGULATORY PROTEIN-RELATED-RELATED"/>
    <property type="match status" value="1"/>
</dbReference>
<protein>
    <submittedName>
        <fullName evidence="3">DNA binding protein</fullName>
    </submittedName>
</protein>
<keyword evidence="4" id="KW-1185">Reference proteome</keyword>
<dbReference type="SUPFAM" id="SSF47413">
    <property type="entry name" value="lambda repressor-like DNA-binding domains"/>
    <property type="match status" value="1"/>
</dbReference>
<proteinExistence type="predicted"/>
<dbReference type="KEGG" id="bmx:BMS_3096"/>
<dbReference type="Proteomes" id="UP000008963">
    <property type="component" value="Chromosome"/>
</dbReference>
<evidence type="ECO:0000313" key="3">
    <source>
        <dbReference type="EMBL" id="CBW27854.1"/>
    </source>
</evidence>
<sequence length="95" mass="10547">MKNAKDVIKRRAKKETAGDILKRYRESFELSQAALAELIGTSQNNISAIENGKREIGVSVAIKLCAIFPVTLEKLLIPQGLKNHPDFLKTLRKAS</sequence>
<dbReference type="PROSITE" id="PS50943">
    <property type="entry name" value="HTH_CROC1"/>
    <property type="match status" value="1"/>
</dbReference>
<feature type="domain" description="HTH cro/C1-type" evidence="2">
    <location>
        <begin position="21"/>
        <end position="75"/>
    </location>
</feature>
<accession>E1WZG5</accession>
<dbReference type="RefSeq" id="WP_014245624.1">
    <property type="nucleotide sequence ID" value="NC_016620.1"/>
</dbReference>
<gene>
    <name evidence="3" type="ordered locus">BMS_3096</name>
</gene>
<dbReference type="PATRIC" id="fig|862908.3.peg.2960"/>
<dbReference type="InterPro" id="IPR010982">
    <property type="entry name" value="Lambda_DNA-bd_dom_sf"/>
</dbReference>
<dbReference type="eggNOG" id="COG1476">
    <property type="taxonomic scope" value="Bacteria"/>
</dbReference>
<dbReference type="Gene3D" id="1.10.260.40">
    <property type="entry name" value="lambda repressor-like DNA-binding domains"/>
    <property type="match status" value="1"/>
</dbReference>
<organism evidence="3 4">
    <name type="scientific">Halobacteriovorax marinus (strain ATCC BAA-682 / DSM 15412 / SJ)</name>
    <name type="common">Bacteriovorax marinus</name>
    <dbReference type="NCBI Taxonomy" id="862908"/>
    <lineage>
        <taxon>Bacteria</taxon>
        <taxon>Pseudomonadati</taxon>
        <taxon>Bdellovibrionota</taxon>
        <taxon>Bacteriovoracia</taxon>
        <taxon>Bacteriovoracales</taxon>
        <taxon>Halobacteriovoraceae</taxon>
        <taxon>Halobacteriovorax</taxon>
    </lineage>
</organism>
<name>E1WZG5_HALMS</name>
<dbReference type="PANTHER" id="PTHR46558:SF4">
    <property type="entry name" value="DNA-BIDING PHAGE PROTEIN"/>
    <property type="match status" value="1"/>
</dbReference>